<proteinExistence type="predicted"/>
<organism evidence="1 2">
    <name type="scientific">Racocetra persica</name>
    <dbReference type="NCBI Taxonomy" id="160502"/>
    <lineage>
        <taxon>Eukaryota</taxon>
        <taxon>Fungi</taxon>
        <taxon>Fungi incertae sedis</taxon>
        <taxon>Mucoromycota</taxon>
        <taxon>Glomeromycotina</taxon>
        <taxon>Glomeromycetes</taxon>
        <taxon>Diversisporales</taxon>
        <taxon>Gigasporaceae</taxon>
        <taxon>Racocetra</taxon>
    </lineage>
</organism>
<dbReference type="EMBL" id="CAJVQC010172550">
    <property type="protein sequence ID" value="CAG8850764.1"/>
    <property type="molecule type" value="Genomic_DNA"/>
</dbReference>
<accession>A0ACA9SWE1</accession>
<name>A0ACA9SWE1_9GLOM</name>
<keyword evidence="2" id="KW-1185">Reference proteome</keyword>
<dbReference type="Proteomes" id="UP000789920">
    <property type="component" value="Unassembled WGS sequence"/>
</dbReference>
<reference evidence="1" key="1">
    <citation type="submission" date="2021-06" db="EMBL/GenBank/DDBJ databases">
        <authorList>
            <person name="Kallberg Y."/>
            <person name="Tangrot J."/>
            <person name="Rosling A."/>
        </authorList>
    </citation>
    <scope>NUCLEOTIDE SEQUENCE</scope>
    <source>
        <strain evidence="1">MA461A</strain>
    </source>
</reference>
<feature type="non-terminal residue" evidence="1">
    <location>
        <position position="1"/>
    </location>
</feature>
<protein>
    <submittedName>
        <fullName evidence="1">9774_t:CDS:1</fullName>
    </submittedName>
</protein>
<evidence type="ECO:0000313" key="1">
    <source>
        <dbReference type="EMBL" id="CAG8850764.1"/>
    </source>
</evidence>
<evidence type="ECO:0000313" key="2">
    <source>
        <dbReference type="Proteomes" id="UP000789920"/>
    </source>
</evidence>
<feature type="non-terminal residue" evidence="1">
    <location>
        <position position="50"/>
    </location>
</feature>
<comment type="caution">
    <text evidence="1">The sequence shown here is derived from an EMBL/GenBank/DDBJ whole genome shotgun (WGS) entry which is preliminary data.</text>
</comment>
<gene>
    <name evidence="1" type="ORF">RPERSI_LOCUS36242</name>
</gene>
<sequence length="50" mass="5752">NKEKELLRAAQPVVTIILAINNLEKKIAEKEKNEKTEMDQEKFQEGINAI</sequence>